<organism evidence="1 2">
    <name type="scientific">Hathewaya proteolytica DSM 3090</name>
    <dbReference type="NCBI Taxonomy" id="1121331"/>
    <lineage>
        <taxon>Bacteria</taxon>
        <taxon>Bacillati</taxon>
        <taxon>Bacillota</taxon>
        <taxon>Clostridia</taxon>
        <taxon>Eubacteriales</taxon>
        <taxon>Clostridiaceae</taxon>
        <taxon>Hathewaya</taxon>
    </lineage>
</organism>
<gene>
    <name evidence="1" type="ORF">SAMN02745248_02425</name>
</gene>
<evidence type="ECO:0000313" key="2">
    <source>
        <dbReference type="Proteomes" id="UP000183952"/>
    </source>
</evidence>
<name>A0A1M6S1F5_9CLOT</name>
<evidence type="ECO:0000313" key="1">
    <source>
        <dbReference type="EMBL" id="SHK38644.1"/>
    </source>
</evidence>
<dbReference type="EMBL" id="FRAD01000025">
    <property type="protein sequence ID" value="SHK38644.1"/>
    <property type="molecule type" value="Genomic_DNA"/>
</dbReference>
<evidence type="ECO:0008006" key="3">
    <source>
        <dbReference type="Google" id="ProtNLM"/>
    </source>
</evidence>
<dbReference type="STRING" id="1121331.SAMN02745248_02425"/>
<dbReference type="OrthoDB" id="1669507at2"/>
<accession>A0A1M6S1F5</accession>
<sequence length="110" mass="12692">MTNSKQKGARGERELSSKLREYGYDTRRGQQYCGANGDADVVGLPGIHIECKRVERLNIYDAIGQAKSDAKHGEIPTVFHRKDRCEWLVTMTLKDWIDMYKEGRKENEED</sequence>
<reference evidence="1 2" key="1">
    <citation type="submission" date="2016-11" db="EMBL/GenBank/DDBJ databases">
        <authorList>
            <person name="Jaros S."/>
            <person name="Januszkiewicz K."/>
            <person name="Wedrychowicz H."/>
        </authorList>
    </citation>
    <scope>NUCLEOTIDE SEQUENCE [LARGE SCALE GENOMIC DNA]</scope>
    <source>
        <strain evidence="1 2">DSM 3090</strain>
    </source>
</reference>
<dbReference type="AlphaFoldDB" id="A0A1M6S1F5"/>
<dbReference type="Proteomes" id="UP000183952">
    <property type="component" value="Unassembled WGS sequence"/>
</dbReference>
<keyword evidence="2" id="KW-1185">Reference proteome</keyword>
<protein>
    <recommendedName>
        <fullName evidence="3">VRR-NUC domain-containing protein</fullName>
    </recommendedName>
</protein>
<proteinExistence type="predicted"/>
<dbReference type="RefSeq" id="WP_072904335.1">
    <property type="nucleotide sequence ID" value="NZ_FRAD01000025.1"/>
</dbReference>